<protein>
    <submittedName>
        <fullName evidence="2">Phosphohistidine phosphatase, SixA</fullName>
    </submittedName>
</protein>
<dbReference type="PANTHER" id="PTHR47623:SF1">
    <property type="entry name" value="OS09G0287300 PROTEIN"/>
    <property type="match status" value="1"/>
</dbReference>
<name>K2H9X5_9RHOB</name>
<dbReference type="Pfam" id="PF00300">
    <property type="entry name" value="His_Phos_1"/>
    <property type="match status" value="1"/>
</dbReference>
<evidence type="ECO:0000313" key="3">
    <source>
        <dbReference type="Proteomes" id="UP000006765"/>
    </source>
</evidence>
<dbReference type="CDD" id="cd07067">
    <property type="entry name" value="HP_PGM_like"/>
    <property type="match status" value="1"/>
</dbReference>
<dbReference type="InterPro" id="IPR013078">
    <property type="entry name" value="His_Pase_superF_clade-1"/>
</dbReference>
<evidence type="ECO:0000313" key="2">
    <source>
        <dbReference type="EMBL" id="EKE43432.1"/>
    </source>
</evidence>
<dbReference type="SUPFAM" id="SSF53254">
    <property type="entry name" value="Phosphoglycerate mutase-like"/>
    <property type="match status" value="1"/>
</dbReference>
<keyword evidence="3" id="KW-1185">Reference proteome</keyword>
<proteinExistence type="predicted"/>
<dbReference type="STRING" id="1231392.OCGS_2470"/>
<dbReference type="AlphaFoldDB" id="K2H9X5"/>
<dbReference type="RefSeq" id="WP_007427622.1">
    <property type="nucleotide sequence ID" value="NZ_AMGO01000054.1"/>
</dbReference>
<feature type="binding site" evidence="1">
    <location>
        <position position="59"/>
    </location>
    <ligand>
        <name>substrate</name>
    </ligand>
</feature>
<dbReference type="PATRIC" id="fig|1231392.3.peg.2484"/>
<gene>
    <name evidence="2" type="ORF">OCGS_2470</name>
</gene>
<sequence>MTLRLILTRHAKSGWDDPMLGDHDRPLNARGREAAPRIGRWLDRNGHRPDTALISTAVRAIETWDGIAGALTDAPAATLLDRLYLAAPPTMLDTLARVEGRCVIIVAHNPGIAAFAARLLAERPGHAGFGPYPTGATTVIEFDIDAWKDAAPQTGRLAGFVVPRELE</sequence>
<dbReference type="PANTHER" id="PTHR47623">
    <property type="entry name" value="OS09G0287300 PROTEIN"/>
    <property type="match status" value="1"/>
</dbReference>
<accession>K2H9X5</accession>
<comment type="caution">
    <text evidence="2">The sequence shown here is derived from an EMBL/GenBank/DDBJ whole genome shotgun (WGS) entry which is preliminary data.</text>
</comment>
<dbReference type="OrthoDB" id="9810154at2"/>
<dbReference type="EMBL" id="AMGO01000054">
    <property type="protein sequence ID" value="EKE43432.1"/>
    <property type="molecule type" value="Genomic_DNA"/>
</dbReference>
<evidence type="ECO:0000256" key="1">
    <source>
        <dbReference type="PIRSR" id="PIRSR613078-2"/>
    </source>
</evidence>
<dbReference type="SMART" id="SM00855">
    <property type="entry name" value="PGAM"/>
    <property type="match status" value="1"/>
</dbReference>
<dbReference type="eggNOG" id="COG2062">
    <property type="taxonomic scope" value="Bacteria"/>
</dbReference>
<dbReference type="InterPro" id="IPR029033">
    <property type="entry name" value="His_PPase_superfam"/>
</dbReference>
<reference evidence="2 3" key="1">
    <citation type="journal article" date="2012" name="J. Bacteriol.">
        <title>Draft Genome Sequence of Oceaniovalibus guishaninsula JLT2003T.</title>
        <authorList>
            <person name="Tang K."/>
            <person name="Liu K."/>
            <person name="Jiao N."/>
        </authorList>
    </citation>
    <scope>NUCLEOTIDE SEQUENCE [LARGE SCALE GENOMIC DNA]</scope>
    <source>
        <strain evidence="2 3">JLT2003</strain>
    </source>
</reference>
<organism evidence="2 3">
    <name type="scientific">Oceaniovalibus guishaninsula JLT2003</name>
    <dbReference type="NCBI Taxonomy" id="1231392"/>
    <lineage>
        <taxon>Bacteria</taxon>
        <taxon>Pseudomonadati</taxon>
        <taxon>Pseudomonadota</taxon>
        <taxon>Alphaproteobacteria</taxon>
        <taxon>Rhodobacterales</taxon>
        <taxon>Roseobacteraceae</taxon>
        <taxon>Oceaniovalibus</taxon>
    </lineage>
</organism>
<dbReference type="Gene3D" id="3.40.50.1240">
    <property type="entry name" value="Phosphoglycerate mutase-like"/>
    <property type="match status" value="1"/>
</dbReference>
<dbReference type="Proteomes" id="UP000006765">
    <property type="component" value="Unassembled WGS sequence"/>
</dbReference>